<evidence type="ECO:0000256" key="1">
    <source>
        <dbReference type="SAM" id="MobiDB-lite"/>
    </source>
</evidence>
<evidence type="ECO:0000313" key="4">
    <source>
        <dbReference type="Proteomes" id="UP001153555"/>
    </source>
</evidence>
<keyword evidence="4" id="KW-1185">Reference proteome</keyword>
<comment type="caution">
    <text evidence="3">The sequence shown here is derived from an EMBL/GenBank/DDBJ whole genome shotgun (WGS) entry which is preliminary data.</text>
</comment>
<dbReference type="GO" id="GO:0046983">
    <property type="term" value="F:protein dimerization activity"/>
    <property type="evidence" value="ECO:0007669"/>
    <property type="project" value="InterPro"/>
</dbReference>
<dbReference type="InterPro" id="IPR008906">
    <property type="entry name" value="HATC_C_dom"/>
</dbReference>
<proteinExistence type="predicted"/>
<gene>
    <name evidence="3" type="ORF">SHERM_21356</name>
</gene>
<dbReference type="EMBL" id="CACSLK010024742">
    <property type="protein sequence ID" value="CAA0824410.1"/>
    <property type="molecule type" value="Genomic_DNA"/>
</dbReference>
<feature type="domain" description="HAT C-terminal dimerisation" evidence="2">
    <location>
        <begin position="234"/>
        <end position="304"/>
    </location>
</feature>
<dbReference type="PANTHER" id="PTHR32166">
    <property type="entry name" value="OSJNBA0013A04.12 PROTEIN"/>
    <property type="match status" value="1"/>
</dbReference>
<feature type="compositionally biased region" description="Basic residues" evidence="1">
    <location>
        <begin position="370"/>
        <end position="380"/>
    </location>
</feature>
<sequence>MPRVAATINKAKCLTVFLYAHTRVLDLMRKFISRDLVRCGVTRFATAYLNLKSLLENKNELQRLFRDDELNELGYLKSAKGKKANNVVKSESFWKGVETAVHYFEPLAIVLRRMDSDVPAMGFLYGYLVEAKNEISRRFNNDRSKFEDVFHIIDKRWDSKLKTPLHRAGYYLNPFYYYQNKLAMEENESFRDGVITCITKLVPYEETQDKIIEELQLFQDAEGSFGKEIAKRQLKNINFDPAKWWLNHGTSAPNLRKLAGRILSLTCSSSACERCWSSYEQVHTKRRNRLLHDRMRDLVFVKFNSKLRQKKENKDRDPIVKPVHDALEDEDNEWITGIEPTEGDLEHEEETRALSQGVAAAPQGVERTKRTVKSKKRKRLIPTFEHEESSPSSNGEDDNDIDMLSGSGSEDVVVEPYSPY</sequence>
<feature type="region of interest" description="Disordered" evidence="1">
    <location>
        <begin position="355"/>
        <end position="420"/>
    </location>
</feature>
<accession>A0A9N7NA23</accession>
<dbReference type="PANTHER" id="PTHR32166:SF74">
    <property type="entry name" value="OS05G0256350 PROTEIN"/>
    <property type="match status" value="1"/>
</dbReference>
<dbReference type="InterPro" id="IPR012337">
    <property type="entry name" value="RNaseH-like_sf"/>
</dbReference>
<dbReference type="Proteomes" id="UP001153555">
    <property type="component" value="Unassembled WGS sequence"/>
</dbReference>
<organism evidence="3 4">
    <name type="scientific">Striga hermonthica</name>
    <name type="common">Purple witchweed</name>
    <name type="synonym">Buchnera hermonthica</name>
    <dbReference type="NCBI Taxonomy" id="68872"/>
    <lineage>
        <taxon>Eukaryota</taxon>
        <taxon>Viridiplantae</taxon>
        <taxon>Streptophyta</taxon>
        <taxon>Embryophyta</taxon>
        <taxon>Tracheophyta</taxon>
        <taxon>Spermatophyta</taxon>
        <taxon>Magnoliopsida</taxon>
        <taxon>eudicotyledons</taxon>
        <taxon>Gunneridae</taxon>
        <taxon>Pentapetalae</taxon>
        <taxon>asterids</taxon>
        <taxon>lamiids</taxon>
        <taxon>Lamiales</taxon>
        <taxon>Orobanchaceae</taxon>
        <taxon>Buchnereae</taxon>
        <taxon>Striga</taxon>
    </lineage>
</organism>
<dbReference type="Pfam" id="PF05699">
    <property type="entry name" value="Dimer_Tnp_hAT"/>
    <property type="match status" value="1"/>
</dbReference>
<name>A0A9N7NA23_STRHE</name>
<evidence type="ECO:0000259" key="2">
    <source>
        <dbReference type="Pfam" id="PF05699"/>
    </source>
</evidence>
<dbReference type="SUPFAM" id="SSF53098">
    <property type="entry name" value="Ribonuclease H-like"/>
    <property type="match status" value="1"/>
</dbReference>
<reference evidence="3" key="1">
    <citation type="submission" date="2019-12" db="EMBL/GenBank/DDBJ databases">
        <authorList>
            <person name="Scholes J."/>
        </authorList>
    </citation>
    <scope>NUCLEOTIDE SEQUENCE</scope>
</reference>
<protein>
    <submittedName>
        <fullName evidence="3">HAT dimerisation domain-containing protein / transposase-related</fullName>
    </submittedName>
</protein>
<evidence type="ECO:0000313" key="3">
    <source>
        <dbReference type="EMBL" id="CAA0824410.1"/>
    </source>
</evidence>
<dbReference type="OrthoDB" id="2012664at2759"/>
<dbReference type="AlphaFoldDB" id="A0A9N7NA23"/>